<dbReference type="RefSeq" id="WP_008518580.1">
    <property type="nucleotide sequence ID" value="NZ_ACJM01000020.1"/>
</dbReference>
<organism evidence="2 3">
    <name type="scientific">Dethiobacter alkaliphilus AHT 1</name>
    <dbReference type="NCBI Taxonomy" id="555088"/>
    <lineage>
        <taxon>Bacteria</taxon>
        <taxon>Bacillati</taxon>
        <taxon>Bacillota</taxon>
        <taxon>Dethiobacteria</taxon>
        <taxon>Dethiobacterales</taxon>
        <taxon>Dethiobacteraceae</taxon>
        <taxon>Dethiobacter</taxon>
    </lineage>
</organism>
<dbReference type="Proteomes" id="UP000006443">
    <property type="component" value="Unassembled WGS sequence"/>
</dbReference>
<feature type="transmembrane region" description="Helical" evidence="1">
    <location>
        <begin position="12"/>
        <end position="36"/>
    </location>
</feature>
<dbReference type="AlphaFoldDB" id="C0GK08"/>
<name>C0GK08_DETAL</name>
<comment type="caution">
    <text evidence="2">The sequence shown here is derived from an EMBL/GenBank/DDBJ whole genome shotgun (WGS) entry which is preliminary data.</text>
</comment>
<proteinExistence type="predicted"/>
<keyword evidence="1" id="KW-0472">Membrane</keyword>
<evidence type="ECO:0000313" key="2">
    <source>
        <dbReference type="EMBL" id="EEG76278.1"/>
    </source>
</evidence>
<feature type="transmembrane region" description="Helical" evidence="1">
    <location>
        <begin position="56"/>
        <end position="84"/>
    </location>
</feature>
<dbReference type="eggNOG" id="ENOG50340YW">
    <property type="taxonomic scope" value="Bacteria"/>
</dbReference>
<accession>C0GK08</accession>
<gene>
    <name evidence="2" type="ORF">DealDRAFT_2817</name>
</gene>
<keyword evidence="1" id="KW-0812">Transmembrane</keyword>
<keyword evidence="1" id="KW-1133">Transmembrane helix</keyword>
<protein>
    <submittedName>
        <fullName evidence="2">Uncharacterized protein</fullName>
    </submittedName>
</protein>
<sequence>MKDGYVINDRLILAAFSGTVAAIAANLFLYLINLFLPGDTVNMPQLTLEIFLNIGAYTTLQIILGFVWSLVVGGTYAFIYILILDWTGWKNAWLKALIVVSGLWVFMAGFIMKLLNLAEATRNEPLSIAAFYIAHLFFALLMSYLVQKFGEPTSD</sequence>
<evidence type="ECO:0000256" key="1">
    <source>
        <dbReference type="SAM" id="Phobius"/>
    </source>
</evidence>
<dbReference type="EMBL" id="ACJM01000020">
    <property type="protein sequence ID" value="EEG76278.1"/>
    <property type="molecule type" value="Genomic_DNA"/>
</dbReference>
<keyword evidence="3" id="KW-1185">Reference proteome</keyword>
<reference evidence="2 3" key="1">
    <citation type="submission" date="2009-02" db="EMBL/GenBank/DDBJ databases">
        <title>Sequencing of the draft genome and assembly of Dethiobacter alkaliphilus AHT 1.</title>
        <authorList>
            <consortium name="US DOE Joint Genome Institute (JGI-PGF)"/>
            <person name="Lucas S."/>
            <person name="Copeland A."/>
            <person name="Lapidus A."/>
            <person name="Glavina del Rio T."/>
            <person name="Dalin E."/>
            <person name="Tice H."/>
            <person name="Bruce D."/>
            <person name="Goodwin L."/>
            <person name="Pitluck S."/>
            <person name="Larimer F."/>
            <person name="Land M.L."/>
            <person name="Hauser L."/>
            <person name="Muyzer G."/>
        </authorList>
    </citation>
    <scope>NUCLEOTIDE SEQUENCE [LARGE SCALE GENOMIC DNA]</scope>
    <source>
        <strain evidence="2 3">AHT 1</strain>
    </source>
</reference>
<feature type="transmembrane region" description="Helical" evidence="1">
    <location>
        <begin position="127"/>
        <end position="146"/>
    </location>
</feature>
<evidence type="ECO:0000313" key="3">
    <source>
        <dbReference type="Proteomes" id="UP000006443"/>
    </source>
</evidence>
<feature type="transmembrane region" description="Helical" evidence="1">
    <location>
        <begin position="96"/>
        <end position="115"/>
    </location>
</feature>